<sequence length="239" mass="26636">MNVIDRSGKLSYRGNRLDPLPDKVRRVEVCAEGIADSRADLQHCLGIVNAEAGMHFKRDPCNTVRLCKLRCLLPVRDKHVVPLPLKDLRVIVRPRAGHPVRIFRPLAVAGAAGEGDNGVDLKLFGKKNGIPEIRVVHFSGLPVGMDGIAVSRKRADVDVICVEGLSELKERCFVLEKHGGVALGFPRIPARAYLDGVNAERFHFCKHLFKGLVVIKICKYAEFHIIRLLSFRVQLLSKR</sequence>
<name>R6TT50_9BACT</name>
<protein>
    <submittedName>
        <fullName evidence="1">Uncharacterized protein</fullName>
    </submittedName>
</protein>
<reference evidence="1" key="1">
    <citation type="submission" date="2012-11" db="EMBL/GenBank/DDBJ databases">
        <title>Dependencies among metagenomic species, viruses, plasmids and units of genetic variation.</title>
        <authorList>
            <person name="Nielsen H.B."/>
            <person name="Almeida M."/>
            <person name="Juncker A.S."/>
            <person name="Rasmussen S."/>
            <person name="Li J."/>
            <person name="Sunagawa S."/>
            <person name="Plichta D."/>
            <person name="Gautier L."/>
            <person name="Le Chatelier E."/>
            <person name="Peletier E."/>
            <person name="Bonde I."/>
            <person name="Nielsen T."/>
            <person name="Manichanh C."/>
            <person name="Arumugam M."/>
            <person name="Batto J."/>
            <person name="Santos M.B.Q.D."/>
            <person name="Blom N."/>
            <person name="Borruel N."/>
            <person name="Burgdorf K.S."/>
            <person name="Boumezbeur F."/>
            <person name="Casellas F."/>
            <person name="Dore J."/>
            <person name="Guarner F."/>
            <person name="Hansen T."/>
            <person name="Hildebrand F."/>
            <person name="Kaas R.S."/>
            <person name="Kennedy S."/>
            <person name="Kristiansen K."/>
            <person name="Kultima J.R."/>
            <person name="Leonard P."/>
            <person name="Levenez F."/>
            <person name="Lund O."/>
            <person name="Moumen B."/>
            <person name="Le Paslier D."/>
            <person name="Pons N."/>
            <person name="Pedersen O."/>
            <person name="Prifti E."/>
            <person name="Qin J."/>
            <person name="Raes J."/>
            <person name="Tap J."/>
            <person name="Tims S."/>
            <person name="Ussery D.W."/>
            <person name="Yamada T."/>
            <person name="MetaHit consortium"/>
            <person name="Renault P."/>
            <person name="Sicheritz-Ponten T."/>
            <person name="Bork P."/>
            <person name="Wang J."/>
            <person name="Brunak S."/>
            <person name="Ehrlich S.D."/>
        </authorList>
    </citation>
    <scope>NUCLEOTIDE SEQUENCE [LARGE SCALE GENOMIC DNA]</scope>
</reference>
<evidence type="ECO:0000313" key="1">
    <source>
        <dbReference type="EMBL" id="CDC72974.1"/>
    </source>
</evidence>
<organism evidence="1 2">
    <name type="scientific">Candidatus Colimorpha enterica</name>
    <dbReference type="NCBI Taxonomy" id="3083063"/>
    <lineage>
        <taxon>Bacteria</taxon>
        <taxon>Pseudomonadati</taxon>
        <taxon>Bacteroidota</taxon>
        <taxon>Bacteroidia</taxon>
        <taxon>Bacteroidales</taxon>
        <taxon>Candidatus Colimorpha</taxon>
    </lineage>
</organism>
<dbReference type="Proteomes" id="UP000017938">
    <property type="component" value="Unassembled WGS sequence"/>
</dbReference>
<dbReference type="EMBL" id="CBFW010000137">
    <property type="protein sequence ID" value="CDC72974.1"/>
    <property type="molecule type" value="Genomic_DNA"/>
</dbReference>
<evidence type="ECO:0000313" key="2">
    <source>
        <dbReference type="Proteomes" id="UP000017938"/>
    </source>
</evidence>
<gene>
    <name evidence="1" type="ORF">BN580_01125</name>
</gene>
<dbReference type="AlphaFoldDB" id="R6TT50"/>
<comment type="caution">
    <text evidence="1">The sequence shown here is derived from an EMBL/GenBank/DDBJ whole genome shotgun (WGS) entry which is preliminary data.</text>
</comment>
<accession>R6TT50</accession>
<proteinExistence type="predicted"/>